<evidence type="ECO:0000256" key="1">
    <source>
        <dbReference type="ARBA" id="ARBA00023015"/>
    </source>
</evidence>
<name>A0A0C9RLM4_9CONI</name>
<feature type="domain" description="NET" evidence="7">
    <location>
        <begin position="484"/>
        <end position="565"/>
    </location>
</feature>
<feature type="region of interest" description="Disordered" evidence="5">
    <location>
        <begin position="272"/>
        <end position="291"/>
    </location>
</feature>
<keyword evidence="3" id="KW-0804">Transcription</keyword>
<dbReference type="InterPro" id="IPR037377">
    <property type="entry name" value="GTE_bromo"/>
</dbReference>
<feature type="compositionally biased region" description="Low complexity" evidence="5">
    <location>
        <begin position="630"/>
        <end position="663"/>
    </location>
</feature>
<feature type="region of interest" description="Disordered" evidence="5">
    <location>
        <begin position="198"/>
        <end position="234"/>
    </location>
</feature>
<evidence type="ECO:0000256" key="2">
    <source>
        <dbReference type="ARBA" id="ARBA00023117"/>
    </source>
</evidence>
<feature type="domain" description="Bromo" evidence="6">
    <location>
        <begin position="328"/>
        <end position="400"/>
    </location>
</feature>
<feature type="compositionally biased region" description="Low complexity" evidence="5">
    <location>
        <begin position="82"/>
        <end position="98"/>
    </location>
</feature>
<evidence type="ECO:0000256" key="3">
    <source>
        <dbReference type="ARBA" id="ARBA00023163"/>
    </source>
</evidence>
<dbReference type="PANTHER" id="PTHR45926">
    <property type="entry name" value="OSJNBA0053K19.4 PROTEIN"/>
    <property type="match status" value="1"/>
</dbReference>
<dbReference type="Pfam" id="PF17035">
    <property type="entry name" value="BET"/>
    <property type="match status" value="1"/>
</dbReference>
<sequence length="680" mass="74410">MASASMVGHDDSGSKHRWGESKLVYMRKGHGKGAKANPGFDATQNTAGIQGRRESAITENTAGTQGRRESGIMGNSMEANGRTDTAAATSDGSSSLSRKQVSPNNADHDHDHDHGGVVPKESSAMPVVRGLANIETRITIKLDGYSKQEICELRRKLTSELEQVRGTFKKLEARELQMRGCSFSAGANTSYSASHFSGNDARNNGGKEVTSEVASGGAITPKEGRREAKPMRQLSISVVENNQAASDVAEKGKRTPKVNQYYRNSEFVLGKDKFPPSESKKAKSSGNKKVAQSKLYARETIHQGNDLSAQKFPNEVYKQCISLLSKLMKHKHGWVFNSPVDVEALALHDYHTIIKKPMDLGTVKSKLEKNLYNSPTSFAEDIRLTFSNAMTYNPEGHDVHIWAKQLLQLFEDRWKSIYGEQIENKMNSRFGSGQMPGVGANVKKLPFQDLKKNLKKSGFAGGPSPTKLKPVNYPTSRTPTGKKPKAKDPHKRDMTYEEKQKLSANLQNLPAERLELIVQIIKKRNPSLCQQDEEIEVDIDTFDTETLWELDRFVTNYKKSLSKNKKKALLAQQAKIAIEHGLARDKCPTVGIELPKKDKKVGEQGQEEVEIDDNMPPSNCPPVEIEKDSGGASRSSSSSSSSSDSGSSSSDSDSGSSSGSESDACAAQSPLSGSKMIPQD</sequence>
<dbReference type="PROSITE" id="PS50014">
    <property type="entry name" value="BROMODOMAIN_2"/>
    <property type="match status" value="1"/>
</dbReference>
<feature type="region of interest" description="Disordered" evidence="5">
    <location>
        <begin position="595"/>
        <end position="680"/>
    </location>
</feature>
<feature type="compositionally biased region" description="Basic and acidic residues" evidence="5">
    <location>
        <begin position="272"/>
        <end position="281"/>
    </location>
</feature>
<organism evidence="8">
    <name type="scientific">Wollemia nobilis</name>
    <dbReference type="NCBI Taxonomy" id="56998"/>
    <lineage>
        <taxon>Eukaryota</taxon>
        <taxon>Viridiplantae</taxon>
        <taxon>Streptophyta</taxon>
        <taxon>Embryophyta</taxon>
        <taxon>Tracheophyta</taxon>
        <taxon>Spermatophyta</taxon>
        <taxon>Pinopsida</taxon>
        <taxon>Pinidae</taxon>
        <taxon>Conifers II</taxon>
        <taxon>Araucariales</taxon>
        <taxon>Araucariaceae</taxon>
        <taxon>Wollemia</taxon>
    </lineage>
</organism>
<evidence type="ECO:0000313" key="8">
    <source>
        <dbReference type="EMBL" id="JAG87531.1"/>
    </source>
</evidence>
<keyword evidence="2 4" id="KW-0103">Bromodomain</keyword>
<dbReference type="CDD" id="cd05506">
    <property type="entry name" value="Bromo_plant1"/>
    <property type="match status" value="1"/>
</dbReference>
<dbReference type="SMART" id="SM00297">
    <property type="entry name" value="BROMO"/>
    <property type="match status" value="1"/>
</dbReference>
<dbReference type="InterPro" id="IPR001487">
    <property type="entry name" value="Bromodomain"/>
</dbReference>
<dbReference type="Gene3D" id="1.20.920.10">
    <property type="entry name" value="Bromodomain-like"/>
    <property type="match status" value="1"/>
</dbReference>
<feature type="region of interest" description="Disordered" evidence="5">
    <location>
        <begin position="455"/>
        <end position="492"/>
    </location>
</feature>
<dbReference type="Gene3D" id="1.20.1270.220">
    <property type="match status" value="1"/>
</dbReference>
<dbReference type="InterPro" id="IPR027353">
    <property type="entry name" value="NET_dom"/>
</dbReference>
<evidence type="ECO:0000259" key="6">
    <source>
        <dbReference type="PROSITE" id="PS50014"/>
    </source>
</evidence>
<feature type="region of interest" description="Disordered" evidence="5">
    <location>
        <begin position="1"/>
        <end position="123"/>
    </location>
</feature>
<dbReference type="SUPFAM" id="SSF47370">
    <property type="entry name" value="Bromodomain"/>
    <property type="match status" value="1"/>
</dbReference>
<dbReference type="AlphaFoldDB" id="A0A0C9RLM4"/>
<accession>A0A0C9RLM4</accession>
<dbReference type="Pfam" id="PF00439">
    <property type="entry name" value="Bromodomain"/>
    <property type="match status" value="1"/>
</dbReference>
<dbReference type="PRINTS" id="PR00503">
    <property type="entry name" value="BROMODOMAIN"/>
</dbReference>
<feature type="compositionally biased region" description="Basic and acidic residues" evidence="5">
    <location>
        <begin position="106"/>
        <end position="115"/>
    </location>
</feature>
<evidence type="ECO:0000259" key="7">
    <source>
        <dbReference type="PROSITE" id="PS51525"/>
    </source>
</evidence>
<evidence type="ECO:0000256" key="4">
    <source>
        <dbReference type="PROSITE-ProRule" id="PRU00035"/>
    </source>
</evidence>
<proteinExistence type="predicted"/>
<dbReference type="EMBL" id="GCHU01012214">
    <property type="protein sequence ID" value="JAG87531.1"/>
    <property type="molecule type" value="Transcribed_RNA"/>
</dbReference>
<protein>
    <submittedName>
        <fullName evidence="8">TSA: Wollemia nobilis Ref_Wollemi_Transcript_12288_2532 transcribed RNA sequence</fullName>
    </submittedName>
</protein>
<dbReference type="InterPro" id="IPR038336">
    <property type="entry name" value="NET_sf"/>
</dbReference>
<dbReference type="PROSITE" id="PS51525">
    <property type="entry name" value="NET"/>
    <property type="match status" value="1"/>
</dbReference>
<evidence type="ECO:0000256" key="5">
    <source>
        <dbReference type="SAM" id="MobiDB-lite"/>
    </source>
</evidence>
<keyword evidence="1" id="KW-0805">Transcription regulation</keyword>
<dbReference type="InterPro" id="IPR036427">
    <property type="entry name" value="Bromodomain-like_sf"/>
</dbReference>
<feature type="compositionally biased region" description="Basic and acidic residues" evidence="5">
    <location>
        <begin position="8"/>
        <end position="20"/>
    </location>
</feature>
<reference evidence="8" key="1">
    <citation type="submission" date="2015-02" db="EMBL/GenBank/DDBJ databases">
        <title>A transcriptome of Wollemia nobilis - a relic of Gondwana.</title>
        <authorList>
            <person name="Chia J.Y."/>
            <person name="Leong Y.S."/>
            <person name="Abdul Karim S."/>
            <person name="Wan Azmi N."/>
            <person name="Hercus R."/>
            <person name="Croft L."/>
        </authorList>
    </citation>
    <scope>NUCLEOTIDE SEQUENCE</scope>
    <source>
        <strain evidence="8">MaeBrown</strain>
        <tissue evidence="8">Leaf</tissue>
    </source>
</reference>